<gene>
    <name evidence="12" type="ORF">HHUSO_G26818</name>
</gene>
<evidence type="ECO:0000256" key="2">
    <source>
        <dbReference type="ARBA" id="ARBA00022475"/>
    </source>
</evidence>
<dbReference type="EMBL" id="JAHFZB010000027">
    <property type="protein sequence ID" value="KAK6473409.1"/>
    <property type="molecule type" value="Genomic_DNA"/>
</dbReference>
<evidence type="ECO:0000256" key="1">
    <source>
        <dbReference type="ARBA" id="ARBA00004651"/>
    </source>
</evidence>
<keyword evidence="7 9" id="KW-0675">Receptor</keyword>
<evidence type="ECO:0000313" key="12">
    <source>
        <dbReference type="EMBL" id="KAK6473409.1"/>
    </source>
</evidence>
<dbReference type="SUPFAM" id="SSF81321">
    <property type="entry name" value="Family A G protein-coupled receptor-like"/>
    <property type="match status" value="1"/>
</dbReference>
<feature type="transmembrane region" description="Helical" evidence="10">
    <location>
        <begin position="234"/>
        <end position="253"/>
    </location>
</feature>
<dbReference type="PRINTS" id="PR00237">
    <property type="entry name" value="GPCRRHODOPSN"/>
</dbReference>
<feature type="transmembrane region" description="Helical" evidence="10">
    <location>
        <begin position="273"/>
        <end position="292"/>
    </location>
</feature>
<keyword evidence="6 10" id="KW-0472">Membrane</keyword>
<evidence type="ECO:0000256" key="9">
    <source>
        <dbReference type="RuleBase" id="RU000688"/>
    </source>
</evidence>
<feature type="transmembrane region" description="Helical" evidence="10">
    <location>
        <begin position="51"/>
        <end position="78"/>
    </location>
</feature>
<dbReference type="PROSITE" id="PS00237">
    <property type="entry name" value="G_PROTEIN_RECEP_F1_1"/>
    <property type="match status" value="1"/>
</dbReference>
<dbReference type="Proteomes" id="UP001369086">
    <property type="component" value="Unassembled WGS sequence"/>
</dbReference>
<feature type="transmembrane region" description="Helical" evidence="10">
    <location>
        <begin position="90"/>
        <end position="113"/>
    </location>
</feature>
<keyword evidence="13" id="KW-1185">Reference proteome</keyword>
<evidence type="ECO:0000256" key="6">
    <source>
        <dbReference type="ARBA" id="ARBA00023136"/>
    </source>
</evidence>
<evidence type="ECO:0000256" key="8">
    <source>
        <dbReference type="ARBA" id="ARBA00023224"/>
    </source>
</evidence>
<evidence type="ECO:0000256" key="10">
    <source>
        <dbReference type="SAM" id="Phobius"/>
    </source>
</evidence>
<evidence type="ECO:0000256" key="4">
    <source>
        <dbReference type="ARBA" id="ARBA00022989"/>
    </source>
</evidence>
<name>A0ABR0YLD8_HUSHU</name>
<dbReference type="InterPro" id="IPR000276">
    <property type="entry name" value="GPCR_Rhodpsn"/>
</dbReference>
<reference evidence="12 13" key="1">
    <citation type="submission" date="2021-05" db="EMBL/GenBank/DDBJ databases">
        <authorList>
            <person name="Zahm M."/>
            <person name="Klopp C."/>
            <person name="Cabau C."/>
            <person name="Kuhl H."/>
            <person name="Suciu R."/>
            <person name="Ciorpac M."/>
            <person name="Holostenco D."/>
            <person name="Gessner J."/>
            <person name="Wuertz S."/>
            <person name="Hohne C."/>
            <person name="Stock M."/>
            <person name="Gislard M."/>
            <person name="Lluch J."/>
            <person name="Milhes M."/>
            <person name="Lampietro C."/>
            <person name="Lopez Roques C."/>
            <person name="Donnadieu C."/>
            <person name="Du K."/>
            <person name="Schartl M."/>
            <person name="Guiguen Y."/>
        </authorList>
    </citation>
    <scope>NUCLEOTIDE SEQUENCE [LARGE SCALE GENOMIC DNA]</scope>
    <source>
        <strain evidence="12">Hh-F2</strain>
        <tissue evidence="12">Blood</tissue>
    </source>
</reference>
<accession>A0ABR0YLD8</accession>
<evidence type="ECO:0000256" key="7">
    <source>
        <dbReference type="ARBA" id="ARBA00023170"/>
    </source>
</evidence>
<evidence type="ECO:0000256" key="3">
    <source>
        <dbReference type="ARBA" id="ARBA00022692"/>
    </source>
</evidence>
<keyword evidence="3 9" id="KW-0812">Transmembrane</keyword>
<dbReference type="PANTHER" id="PTHR22750">
    <property type="entry name" value="G-PROTEIN COUPLED RECEPTOR"/>
    <property type="match status" value="1"/>
</dbReference>
<keyword evidence="8 9" id="KW-0807">Transducer</keyword>
<comment type="subcellular location">
    <subcellularLocation>
        <location evidence="1">Cell membrane</location>
        <topology evidence="1">Multi-pass membrane protein</topology>
    </subcellularLocation>
</comment>
<sequence length="321" mass="35580">MNCTGRNTTDLWSSELVLALGIFQALTNMTAVVCNCGVIIILYGKHSRRPIYILFCSLASSDLLTSISGLWASLLFIAKPESTISGSEDLLRAYSIFAIALLATIYNLMSIGIERYLAVSNWARLRFKVSKCQSLTAVLVNWGLAILFGSLPLLGWNCRKLGMASNLYNPLCTDYLVFLTVPTCVVAFMCIFVTYVAIIATLKKQKTRIAAHDFPNNNKPTYRLAEYRVTKTSIAIWILTAVSYLPFIAGVLWDAFTAVCPQELHSGVFIFRNVASLMFLVNAIGNPIIYTLKAKGFRTTLNSLRCASKDNRVHVRTVEGN</sequence>
<dbReference type="Pfam" id="PF00001">
    <property type="entry name" value="7tm_1"/>
    <property type="match status" value="1"/>
</dbReference>
<dbReference type="Gene3D" id="1.20.1070.10">
    <property type="entry name" value="Rhodopsin 7-helix transmembrane proteins"/>
    <property type="match status" value="1"/>
</dbReference>
<comment type="similarity">
    <text evidence="9">Belongs to the G-protein coupled receptor 1 family.</text>
</comment>
<organism evidence="12 13">
    <name type="scientific">Huso huso</name>
    <name type="common">Beluga</name>
    <name type="synonym">Acipenser huso</name>
    <dbReference type="NCBI Taxonomy" id="61971"/>
    <lineage>
        <taxon>Eukaryota</taxon>
        <taxon>Metazoa</taxon>
        <taxon>Chordata</taxon>
        <taxon>Craniata</taxon>
        <taxon>Vertebrata</taxon>
        <taxon>Euteleostomi</taxon>
        <taxon>Actinopterygii</taxon>
        <taxon>Chondrostei</taxon>
        <taxon>Acipenseriformes</taxon>
        <taxon>Acipenseridae</taxon>
        <taxon>Huso</taxon>
    </lineage>
</organism>
<keyword evidence="4 10" id="KW-1133">Transmembrane helix</keyword>
<dbReference type="InterPro" id="IPR017452">
    <property type="entry name" value="GPCR_Rhodpsn_7TM"/>
</dbReference>
<proteinExistence type="inferred from homology"/>
<evidence type="ECO:0000313" key="13">
    <source>
        <dbReference type="Proteomes" id="UP001369086"/>
    </source>
</evidence>
<feature type="transmembrane region" description="Helical" evidence="10">
    <location>
        <begin position="175"/>
        <end position="198"/>
    </location>
</feature>
<feature type="transmembrane region" description="Helical" evidence="10">
    <location>
        <begin position="16"/>
        <end position="44"/>
    </location>
</feature>
<keyword evidence="5 9" id="KW-0297">G-protein coupled receptor</keyword>
<keyword evidence="2" id="KW-1003">Cell membrane</keyword>
<evidence type="ECO:0000259" key="11">
    <source>
        <dbReference type="PROSITE" id="PS50262"/>
    </source>
</evidence>
<feature type="domain" description="G-protein coupled receptors family 1 profile" evidence="11">
    <location>
        <begin position="34"/>
        <end position="290"/>
    </location>
</feature>
<protein>
    <submittedName>
        <fullName evidence="12">Lysophosphatidic acid receptor 3-like</fullName>
    </submittedName>
</protein>
<evidence type="ECO:0000256" key="5">
    <source>
        <dbReference type="ARBA" id="ARBA00023040"/>
    </source>
</evidence>
<comment type="caution">
    <text evidence="12">The sequence shown here is derived from an EMBL/GenBank/DDBJ whole genome shotgun (WGS) entry which is preliminary data.</text>
</comment>
<dbReference type="PROSITE" id="PS50262">
    <property type="entry name" value="G_PROTEIN_RECEP_F1_2"/>
    <property type="match status" value="1"/>
</dbReference>
<dbReference type="CDD" id="cd00637">
    <property type="entry name" value="7tm_classA_rhodopsin-like"/>
    <property type="match status" value="1"/>
</dbReference>
<feature type="transmembrane region" description="Helical" evidence="10">
    <location>
        <begin position="134"/>
        <end position="155"/>
    </location>
</feature>